<dbReference type="Pfam" id="PF09863">
    <property type="entry name" value="DUF2090"/>
    <property type="match status" value="1"/>
</dbReference>
<dbReference type="AlphaFoldDB" id="A0A0H5DQN6"/>
<evidence type="ECO:0000259" key="2">
    <source>
        <dbReference type="Pfam" id="PF09863"/>
    </source>
</evidence>
<dbReference type="RefSeq" id="WP_158227842.1">
    <property type="nucleotide sequence ID" value="NZ_CWGJ01000025.1"/>
</dbReference>
<protein>
    <submittedName>
        <fullName evidence="3">Kinase, pfkB family</fullName>
    </submittedName>
</protein>
<organism evidence="3 4">
    <name type="scientific">Estrella lausannensis</name>
    <dbReference type="NCBI Taxonomy" id="483423"/>
    <lineage>
        <taxon>Bacteria</taxon>
        <taxon>Pseudomonadati</taxon>
        <taxon>Chlamydiota</taxon>
        <taxon>Chlamydiia</taxon>
        <taxon>Parachlamydiales</taxon>
        <taxon>Candidatus Criblamydiaceae</taxon>
        <taxon>Estrella</taxon>
    </lineage>
</organism>
<dbReference type="GO" id="GO:0016301">
    <property type="term" value="F:kinase activity"/>
    <property type="evidence" value="ECO:0007669"/>
    <property type="project" value="UniProtKB-KW"/>
</dbReference>
<dbReference type="InterPro" id="IPR029056">
    <property type="entry name" value="Ribokinase-like"/>
</dbReference>
<evidence type="ECO:0000313" key="3">
    <source>
        <dbReference type="EMBL" id="CRX38857.1"/>
    </source>
</evidence>
<dbReference type="InterPro" id="IPR013785">
    <property type="entry name" value="Aldolase_TIM"/>
</dbReference>
<feature type="domain" description="DUF2090" evidence="2">
    <location>
        <begin position="316"/>
        <end position="582"/>
    </location>
</feature>
<dbReference type="InterPro" id="IPR011611">
    <property type="entry name" value="PfkB_dom"/>
</dbReference>
<dbReference type="OrthoDB" id="9813569at2"/>
<name>A0A0H5DQN6_9BACT</name>
<evidence type="ECO:0000313" key="4">
    <source>
        <dbReference type="Proteomes" id="UP000220251"/>
    </source>
</evidence>
<keyword evidence="4" id="KW-1185">Reference proteome</keyword>
<dbReference type="EMBL" id="CWGJ01000025">
    <property type="protein sequence ID" value="CRX38857.1"/>
    <property type="molecule type" value="Genomic_DNA"/>
</dbReference>
<dbReference type="InterPro" id="IPR018659">
    <property type="entry name" value="DUF2090"/>
</dbReference>
<dbReference type="Gene3D" id="3.40.1190.20">
    <property type="match status" value="1"/>
</dbReference>
<evidence type="ECO:0000259" key="1">
    <source>
        <dbReference type="Pfam" id="PF00294"/>
    </source>
</evidence>
<feature type="domain" description="Carbohydrate kinase PfkB" evidence="1">
    <location>
        <begin position="11"/>
        <end position="122"/>
    </location>
</feature>
<dbReference type="Proteomes" id="UP000220251">
    <property type="component" value="Unassembled WGS sequence"/>
</dbReference>
<dbReference type="Pfam" id="PF00294">
    <property type="entry name" value="PfkB"/>
    <property type="match status" value="1"/>
</dbReference>
<accession>A0A0H5DQN6</accession>
<dbReference type="SUPFAM" id="SSF53613">
    <property type="entry name" value="Ribokinase-like"/>
    <property type="match status" value="1"/>
</dbReference>
<keyword evidence="3" id="KW-0808">Transferase</keyword>
<gene>
    <name evidence="3" type="ORF">ELAC_1529</name>
</gene>
<proteinExistence type="predicted"/>
<dbReference type="Gene3D" id="3.20.20.70">
    <property type="entry name" value="Aldolase class I"/>
    <property type="match status" value="1"/>
</dbReference>
<keyword evidence="3" id="KW-0418">Kinase</keyword>
<reference evidence="4" key="1">
    <citation type="submission" date="2015-06" db="EMBL/GenBank/DDBJ databases">
        <authorList>
            <person name="Bertelli C."/>
        </authorList>
    </citation>
    <scope>NUCLEOTIDE SEQUENCE [LARGE SCALE GENOMIC DNA]</scope>
    <source>
        <strain evidence="4">CRIB-30</strain>
    </source>
</reference>
<sequence>MKERAETKSNKIHVVGDSYLELISEQKGASLSSNDTFLKGFGGEGFLLAVALARLKTEVSLCSLIGSDPFGEALLNQLVKEGVQTKACSGAKTPIRFISFESKDKTATLIYADPEQAGVSLPKECGSALVLFLKSPKAIEQLKATTAELPLRKQSGEKLILILPEEKEELSDEHKATLWPLIEQADLFFSFGKRSTSFLSTMDLALKTGKTSSYVIERHPGVFELSIHGQRSNFSLGKKTAAIPGEEHLLMIAAFITVYMENKQIQEGMEILKKADARVVERIPLMNILPYLENLKNGKNERQQASRDAISLGTEDQGLCFLTFDQIGHFEELARKHRRSETSIAKFKDLIYQAFLRTAATAHHATLGVCVDNCHGEEILAKALAHHYSIIRTVDEHTKKVFEEHPYGLIRSWPRKEIVKVLLNLRDGELPSSDIRWMQRLFEAVEETGHQLLVEIYDKERNGREERVLAAINSLYQQDIHPTLWKLQPSFDLDGWRHIEQTIDKHDKQAGILVLGDRRPLKELAKDLKGLKESIHKVKGFAIGRSLWQHVAEHWFEKRISDEMVESEVAYNFRRLLTIWENPATYHEEEFDDTPLEHMKR</sequence>